<proteinExistence type="predicted"/>
<evidence type="ECO:0000313" key="3">
    <source>
        <dbReference type="Proteomes" id="UP000318733"/>
    </source>
</evidence>
<dbReference type="AlphaFoldDB" id="A0A556MIN8"/>
<dbReference type="CDD" id="cd04301">
    <property type="entry name" value="NAT_SF"/>
    <property type="match status" value="1"/>
</dbReference>
<name>A0A556MIN8_9SPHI</name>
<dbReference type="Proteomes" id="UP000318733">
    <property type="component" value="Unassembled WGS sequence"/>
</dbReference>
<comment type="caution">
    <text evidence="2">The sequence shown here is derived from an EMBL/GenBank/DDBJ whole genome shotgun (WGS) entry which is preliminary data.</text>
</comment>
<sequence>MNITYKTTVIPPVEEIIRVYRSSGINRPVTDPARIRQMYTNSNLVVTAWQEDRLVGVSRALTDFCYCCYLSDLAVDLEFQNQGIGRKLVKLTRERLGESVTLILVAAPEAINYYEKIGMIRIDNGFVIKRER</sequence>
<evidence type="ECO:0000259" key="1">
    <source>
        <dbReference type="PROSITE" id="PS51186"/>
    </source>
</evidence>
<dbReference type="OrthoDB" id="9775804at2"/>
<feature type="domain" description="N-acetyltransferase" evidence="1">
    <location>
        <begin position="1"/>
        <end position="132"/>
    </location>
</feature>
<dbReference type="SUPFAM" id="SSF55729">
    <property type="entry name" value="Acyl-CoA N-acyltransferases (Nat)"/>
    <property type="match status" value="1"/>
</dbReference>
<dbReference type="RefSeq" id="WP_144249766.1">
    <property type="nucleotide sequence ID" value="NZ_VLPK01000003.1"/>
</dbReference>
<reference evidence="2 3" key="1">
    <citation type="submission" date="2019-07" db="EMBL/GenBank/DDBJ databases">
        <authorList>
            <person name="Huq M.A."/>
        </authorList>
    </citation>
    <scope>NUCLEOTIDE SEQUENCE [LARGE SCALE GENOMIC DNA]</scope>
    <source>
        <strain evidence="2 3">MAH-19</strain>
    </source>
</reference>
<dbReference type="EMBL" id="VLPK01000003">
    <property type="protein sequence ID" value="TSJ39729.1"/>
    <property type="molecule type" value="Genomic_DNA"/>
</dbReference>
<dbReference type="InterPro" id="IPR000182">
    <property type="entry name" value="GNAT_dom"/>
</dbReference>
<keyword evidence="2" id="KW-0808">Transferase</keyword>
<organism evidence="2 3">
    <name type="scientific">Mucilaginibacter corticis</name>
    <dbReference type="NCBI Taxonomy" id="2597670"/>
    <lineage>
        <taxon>Bacteria</taxon>
        <taxon>Pseudomonadati</taxon>
        <taxon>Bacteroidota</taxon>
        <taxon>Sphingobacteriia</taxon>
        <taxon>Sphingobacteriales</taxon>
        <taxon>Sphingobacteriaceae</taxon>
        <taxon>Mucilaginibacter</taxon>
    </lineage>
</organism>
<dbReference type="PANTHER" id="PTHR43233:SF1">
    <property type="entry name" value="FAMILY N-ACETYLTRANSFERASE, PUTATIVE (AFU_ORTHOLOGUE AFUA_6G03350)-RELATED"/>
    <property type="match status" value="1"/>
</dbReference>
<dbReference type="GO" id="GO:0016747">
    <property type="term" value="F:acyltransferase activity, transferring groups other than amino-acyl groups"/>
    <property type="evidence" value="ECO:0007669"/>
    <property type="project" value="InterPro"/>
</dbReference>
<dbReference type="Gene3D" id="3.40.630.30">
    <property type="match status" value="1"/>
</dbReference>
<dbReference type="PANTHER" id="PTHR43233">
    <property type="entry name" value="FAMILY N-ACETYLTRANSFERASE, PUTATIVE (AFU_ORTHOLOGUE AFUA_6G03350)-RELATED"/>
    <property type="match status" value="1"/>
</dbReference>
<accession>A0A556MIN8</accession>
<dbReference type="InterPro" id="IPR016181">
    <property type="entry name" value="Acyl_CoA_acyltransferase"/>
</dbReference>
<dbReference type="InterPro" id="IPR053144">
    <property type="entry name" value="Acetyltransferase_Butenolide"/>
</dbReference>
<keyword evidence="3" id="KW-1185">Reference proteome</keyword>
<dbReference type="PROSITE" id="PS51186">
    <property type="entry name" value="GNAT"/>
    <property type="match status" value="1"/>
</dbReference>
<evidence type="ECO:0000313" key="2">
    <source>
        <dbReference type="EMBL" id="TSJ39729.1"/>
    </source>
</evidence>
<protein>
    <submittedName>
        <fullName evidence="2">GNAT family N-acetyltransferase</fullName>
    </submittedName>
</protein>
<dbReference type="Pfam" id="PF13673">
    <property type="entry name" value="Acetyltransf_10"/>
    <property type="match status" value="1"/>
</dbReference>
<gene>
    <name evidence="2" type="ORF">FO440_18500</name>
</gene>